<dbReference type="Proteomes" id="UP000325933">
    <property type="component" value="Unassembled WGS sequence"/>
</dbReference>
<dbReference type="EMBL" id="VYQA01000001">
    <property type="protein sequence ID" value="KAA9033582.1"/>
    <property type="molecule type" value="Genomic_DNA"/>
</dbReference>
<evidence type="ECO:0000256" key="10">
    <source>
        <dbReference type="NCBIfam" id="TIGR01015"/>
    </source>
</evidence>
<sequence length="437" mass="47901">MDYLTGDYLTGFGNHHASEAVAGALPVGRNSPQRVPYGLYAEQLSATAFTVPRADNRRSWLYRMRPSAMHAPFLPYAKASLLRSAPDADAVASPNRLRWNPLDLPADPVDFIDGLVTYAVNGDVAAGIGCSVHVYAANRSMVDRAFFSADGEWLIVPQQGRLRIVTEMGVLPVAPLQIALIPRGVRFRVELLDDDARGYVCENHGSPFRLPDLGPIGSNGLANVRDFEAPVAAYEDVERPHELVQKYQGQLWSTMLDHSPFDVIAWHGNVVPYRYDLTRFNTIGTVSFDHPDPSIFTVLTSPSDSAGTANIDFVIFPPRWMVAEDTFRPPWFHRNVMSEFMGLITGQYDAKAGGFAPGGASLHNMMSAHGPDVASHDGAVAAALQPHKIEETMAFMFESRLPFAPTGWAMKTPLLQGDYDACWTGFRKAQLPPGDAA</sequence>
<dbReference type="GO" id="GO:0005506">
    <property type="term" value="F:iron ion binding"/>
    <property type="evidence" value="ECO:0007669"/>
    <property type="project" value="UniProtKB-UniRule"/>
</dbReference>
<dbReference type="NCBIfam" id="TIGR01015">
    <property type="entry name" value="hmgA"/>
    <property type="match status" value="1"/>
</dbReference>
<evidence type="ECO:0000256" key="7">
    <source>
        <dbReference type="ARBA" id="ARBA00023004"/>
    </source>
</evidence>
<keyword evidence="8 9" id="KW-0585">Phenylalanine catabolism</keyword>
<feature type="domain" description="Homogentisate 1,2-dioxygenase C-terminal" evidence="13">
    <location>
        <begin position="279"/>
        <end position="428"/>
    </location>
</feature>
<dbReference type="InterPro" id="IPR005708">
    <property type="entry name" value="Homogentis_dOase"/>
</dbReference>
<dbReference type="PANTHER" id="PTHR11056">
    <property type="entry name" value="HOMOGENTISATE 1,2-DIOXYGENASE"/>
    <property type="match status" value="1"/>
</dbReference>
<gene>
    <name evidence="9" type="primary">hmgA</name>
    <name evidence="16" type="ORF">F4U95_00470</name>
    <name evidence="15" type="ORF">F4U96_00470</name>
</gene>
<protein>
    <recommendedName>
        <fullName evidence="9 10">Homogentisate 1,2-dioxygenase</fullName>
        <shortName evidence="9">HGDO</shortName>
        <ecNumber evidence="9 10">1.13.11.5</ecNumber>
    </recommendedName>
    <alternativeName>
        <fullName evidence="9">Homogentisate oxygenase</fullName>
    </alternativeName>
    <alternativeName>
        <fullName evidence="9">Homogentisic acid oxidase</fullName>
    </alternativeName>
    <alternativeName>
        <fullName evidence="9">Homogentisicase</fullName>
    </alternativeName>
</protein>
<dbReference type="InterPro" id="IPR046452">
    <property type="entry name" value="HgmA_N"/>
</dbReference>
<dbReference type="GO" id="GO:0005737">
    <property type="term" value="C:cytoplasm"/>
    <property type="evidence" value="ECO:0007669"/>
    <property type="project" value="TreeGrafter"/>
</dbReference>
<dbReference type="Pfam" id="PF20510">
    <property type="entry name" value="HgmA_N"/>
    <property type="match status" value="1"/>
</dbReference>
<proteinExistence type="inferred from homology"/>
<dbReference type="InterPro" id="IPR046451">
    <property type="entry name" value="HgmA_C"/>
</dbReference>
<dbReference type="EC" id="1.13.11.5" evidence="9 10"/>
<reference evidence="17 18" key="1">
    <citation type="submission" date="2019-09" db="EMBL/GenBank/DDBJ databases">
        <authorList>
            <person name="Feng G."/>
        </authorList>
    </citation>
    <scope>NUCLEOTIDE SEQUENCE [LARGE SCALE GENOMIC DNA]</scope>
    <source>
        <strain evidence="16 17">KACC 19283</strain>
        <strain evidence="15 18">KACC 19284</strain>
    </source>
</reference>
<dbReference type="GO" id="GO:0004411">
    <property type="term" value="F:homogentisate 1,2-dioxygenase activity"/>
    <property type="evidence" value="ECO:0007669"/>
    <property type="project" value="UniProtKB-UniRule"/>
</dbReference>
<feature type="binding site" evidence="9">
    <location>
        <position position="387"/>
    </location>
    <ligand>
        <name>Fe cation</name>
        <dbReference type="ChEBI" id="CHEBI:24875"/>
    </ligand>
</feature>
<evidence type="ECO:0000256" key="4">
    <source>
        <dbReference type="ARBA" id="ARBA00022878"/>
    </source>
</evidence>
<evidence type="ECO:0000256" key="1">
    <source>
        <dbReference type="ARBA" id="ARBA00001962"/>
    </source>
</evidence>
<evidence type="ECO:0000256" key="8">
    <source>
        <dbReference type="ARBA" id="ARBA00023232"/>
    </source>
</evidence>
<keyword evidence="5 9" id="KW-0223">Dioxygenase</keyword>
<keyword evidence="4 9" id="KW-0828">Tyrosine catabolism</keyword>
<evidence type="ECO:0000256" key="6">
    <source>
        <dbReference type="ARBA" id="ARBA00023002"/>
    </source>
</evidence>
<comment type="caution">
    <text evidence="9">Lacks conserved residue(s) required for the propagation of feature annotation.</text>
</comment>
<dbReference type="PANTHER" id="PTHR11056:SF0">
    <property type="entry name" value="HOMOGENTISATE 1,2-DIOXYGENASE"/>
    <property type="match status" value="1"/>
</dbReference>
<evidence type="ECO:0000313" key="17">
    <source>
        <dbReference type="Proteomes" id="UP000325933"/>
    </source>
</evidence>
<dbReference type="Proteomes" id="UP000326364">
    <property type="component" value="Unassembled WGS sequence"/>
</dbReference>
<evidence type="ECO:0000313" key="18">
    <source>
        <dbReference type="Proteomes" id="UP000326364"/>
    </source>
</evidence>
<keyword evidence="18" id="KW-1185">Reference proteome</keyword>
<feature type="binding site" evidence="12">
    <location>
        <position position="369"/>
    </location>
    <ligand>
        <name>Fe cation</name>
        <dbReference type="ChEBI" id="CHEBI:24875"/>
    </ligand>
</feature>
<feature type="binding site" evidence="12">
    <location>
        <position position="339"/>
    </location>
    <ligand>
        <name>Fe cation</name>
        <dbReference type="ChEBI" id="CHEBI:24875"/>
    </ligand>
</feature>
<dbReference type="InterPro" id="IPR011051">
    <property type="entry name" value="RmlC_Cupin_sf"/>
</dbReference>
<evidence type="ECO:0000256" key="11">
    <source>
        <dbReference type="PIRSR" id="PIRSR605708-1"/>
    </source>
</evidence>
<comment type="similarity">
    <text evidence="2 9">Belongs to the homogentisate dioxygenase family.</text>
</comment>
<dbReference type="EMBL" id="VYQB01000001">
    <property type="protein sequence ID" value="KAA9021221.1"/>
    <property type="molecule type" value="Genomic_DNA"/>
</dbReference>
<name>A0A5J5I8D0_9SPHN</name>
<comment type="caution">
    <text evidence="16">The sequence shown here is derived from an EMBL/GenBank/DDBJ whole genome shotgun (WGS) entry which is preliminary data.</text>
</comment>
<keyword evidence="3 9" id="KW-0479">Metal-binding</keyword>
<comment type="pathway">
    <text evidence="9">Amino-acid degradation; L-phenylalanine degradation; acetoacetate and fumarate from L-phenylalanine: step 4/6.</text>
</comment>
<evidence type="ECO:0000256" key="3">
    <source>
        <dbReference type="ARBA" id="ARBA00022723"/>
    </source>
</evidence>
<dbReference type="GO" id="GO:0006572">
    <property type="term" value="P:L-tyrosine catabolic process"/>
    <property type="evidence" value="ECO:0007669"/>
    <property type="project" value="UniProtKB-UniRule"/>
</dbReference>
<dbReference type="Pfam" id="PF04209">
    <property type="entry name" value="HgmA_C"/>
    <property type="match status" value="1"/>
</dbReference>
<keyword evidence="7 9" id="KW-0408">Iron</keyword>
<organism evidence="16 17">
    <name type="scientific">Sphingobium limneticum</name>
    <dbReference type="NCBI Taxonomy" id="1007511"/>
    <lineage>
        <taxon>Bacteria</taxon>
        <taxon>Pseudomonadati</taxon>
        <taxon>Pseudomonadota</taxon>
        <taxon>Alphaproteobacteria</taxon>
        <taxon>Sphingomonadales</taxon>
        <taxon>Sphingomonadaceae</taxon>
        <taxon>Sphingobium</taxon>
    </lineage>
</organism>
<evidence type="ECO:0000256" key="5">
    <source>
        <dbReference type="ARBA" id="ARBA00022964"/>
    </source>
</evidence>
<evidence type="ECO:0000259" key="14">
    <source>
        <dbReference type="Pfam" id="PF20510"/>
    </source>
</evidence>
<dbReference type="InterPro" id="IPR014710">
    <property type="entry name" value="RmlC-like_jellyroll"/>
</dbReference>
<comment type="cofactor">
    <cofactor evidence="1 9 12">
        <name>Fe cation</name>
        <dbReference type="ChEBI" id="CHEBI:24875"/>
    </cofactor>
</comment>
<feature type="binding site" evidence="12">
    <location>
        <position position="333"/>
    </location>
    <ligand>
        <name>Fe cation</name>
        <dbReference type="ChEBI" id="CHEBI:24875"/>
    </ligand>
</feature>
<keyword evidence="6 9" id="KW-0560">Oxidoreductase</keyword>
<feature type="domain" description="Homogentisate 1,2-dioxygenase N-terminal" evidence="14">
    <location>
        <begin position="8"/>
        <end position="277"/>
    </location>
</feature>
<feature type="binding site" evidence="9 12">
    <location>
        <position position="369"/>
    </location>
    <ligand>
        <name>homogentisate</name>
        <dbReference type="ChEBI" id="CHEBI:16169"/>
    </ligand>
</feature>
<dbReference type="HAMAP" id="MF_00334">
    <property type="entry name" value="Homogentis_dioxygen"/>
    <property type="match status" value="1"/>
</dbReference>
<dbReference type="Gene3D" id="2.60.120.10">
    <property type="entry name" value="Jelly Rolls"/>
    <property type="match status" value="1"/>
</dbReference>
<dbReference type="FunFam" id="2.60.120.10:FF:000053">
    <property type="entry name" value="Homogentisate 1,2-dioxygenase"/>
    <property type="match status" value="1"/>
</dbReference>
<evidence type="ECO:0000259" key="13">
    <source>
        <dbReference type="Pfam" id="PF04209"/>
    </source>
</evidence>
<evidence type="ECO:0000256" key="12">
    <source>
        <dbReference type="PIRSR" id="PIRSR605708-2"/>
    </source>
</evidence>
<comment type="catalytic activity">
    <reaction evidence="9">
        <text>homogentisate + O2 = 4-maleylacetoacetate + H(+)</text>
        <dbReference type="Rhea" id="RHEA:15449"/>
        <dbReference type="ChEBI" id="CHEBI:15378"/>
        <dbReference type="ChEBI" id="CHEBI:15379"/>
        <dbReference type="ChEBI" id="CHEBI:16169"/>
        <dbReference type="ChEBI" id="CHEBI:17105"/>
        <dbReference type="EC" id="1.13.11.5"/>
    </reaction>
</comment>
<comment type="subunit">
    <text evidence="9">Hexamer; dimer of trimers.</text>
</comment>
<feature type="binding site" evidence="12">
    <location>
        <position position="348"/>
    </location>
    <ligand>
        <name>homogentisate</name>
        <dbReference type="ChEBI" id="CHEBI:16169"/>
    </ligand>
</feature>
<dbReference type="SUPFAM" id="SSF51182">
    <property type="entry name" value="RmlC-like cupins"/>
    <property type="match status" value="1"/>
</dbReference>
<dbReference type="CDD" id="cd07000">
    <property type="entry name" value="cupin_HGO_N"/>
    <property type="match status" value="1"/>
</dbReference>
<dbReference type="InterPro" id="IPR022950">
    <property type="entry name" value="Homogentis_dOase_bac"/>
</dbReference>
<evidence type="ECO:0000256" key="2">
    <source>
        <dbReference type="ARBA" id="ARBA00007757"/>
    </source>
</evidence>
<evidence type="ECO:0000313" key="16">
    <source>
        <dbReference type="EMBL" id="KAA9033582.1"/>
    </source>
</evidence>
<dbReference type="UniPathway" id="UPA00139">
    <property type="reaction ID" value="UER00339"/>
</dbReference>
<comment type="function">
    <text evidence="9">Involved in the catabolism of homogentisate (2,5-dihydroxyphenylacetate or 2,5-OH-PhAc), a central intermediate in the degradation of phenylalanine and tyrosine. Catalyzes the oxidative ring cleavage of the aromatic ring of homogentisate to yield maleylacetoacetate.</text>
</comment>
<dbReference type="AlphaFoldDB" id="A0A5J5I8D0"/>
<evidence type="ECO:0000256" key="9">
    <source>
        <dbReference type="HAMAP-Rule" id="MF_00334"/>
    </source>
</evidence>
<dbReference type="GO" id="GO:0006559">
    <property type="term" value="P:L-phenylalanine catabolic process"/>
    <property type="evidence" value="ECO:0007669"/>
    <property type="project" value="UniProtKB-UniRule"/>
</dbReference>
<accession>A0A5J5I8D0</accession>
<dbReference type="RefSeq" id="WP_120253055.1">
    <property type="nucleotide sequence ID" value="NZ_JBNNIY010000005.1"/>
</dbReference>
<feature type="active site" description="Proton acceptor" evidence="9 11">
    <location>
        <position position="290"/>
    </location>
</feature>
<evidence type="ECO:0000313" key="15">
    <source>
        <dbReference type="EMBL" id="KAA9021221.1"/>
    </source>
</evidence>